<accession>A0ABX8TEK3</accession>
<feature type="signal peptide" evidence="1">
    <location>
        <begin position="1"/>
        <end position="27"/>
    </location>
</feature>
<reference evidence="2 3" key="1">
    <citation type="submission" date="2021-07" db="EMBL/GenBank/DDBJ databases">
        <title>Isolation and characterization of bacteria from a gold mining with a capacity of golden bioaccumulation.</title>
        <authorList>
            <person name="Yang X.J."/>
        </authorList>
    </citation>
    <scope>NUCLEOTIDE SEQUENCE [LARGE SCALE GENOMIC DNA]</scope>
    <source>
        <strain evidence="2 3">Au29</strain>
    </source>
</reference>
<proteinExistence type="predicted"/>
<dbReference type="EMBL" id="CP080034">
    <property type="protein sequence ID" value="QYC09606.1"/>
    <property type="molecule type" value="Genomic_DNA"/>
</dbReference>
<dbReference type="Proteomes" id="UP000824334">
    <property type="component" value="Chromosome"/>
</dbReference>
<protein>
    <submittedName>
        <fullName evidence="2">Acetylxylan esterase</fullName>
    </submittedName>
</protein>
<dbReference type="InterPro" id="IPR053145">
    <property type="entry name" value="AB_hydrolase_Est10"/>
</dbReference>
<organism evidence="2 3">
    <name type="scientific">Brevundimonas nasdae</name>
    <dbReference type="NCBI Taxonomy" id="172043"/>
    <lineage>
        <taxon>Bacteria</taxon>
        <taxon>Pseudomonadati</taxon>
        <taxon>Pseudomonadota</taxon>
        <taxon>Alphaproteobacteria</taxon>
        <taxon>Caulobacterales</taxon>
        <taxon>Caulobacteraceae</taxon>
        <taxon>Brevundimonas</taxon>
    </lineage>
</organism>
<keyword evidence="3" id="KW-1185">Reference proteome</keyword>
<dbReference type="PANTHER" id="PTHR43265:SF1">
    <property type="entry name" value="ESTERASE ESTD"/>
    <property type="match status" value="1"/>
</dbReference>
<evidence type="ECO:0000256" key="1">
    <source>
        <dbReference type="SAM" id="SignalP"/>
    </source>
</evidence>
<name>A0ABX8TEK3_9CAUL</name>
<dbReference type="GeneID" id="94376310"/>
<gene>
    <name evidence="2" type="ORF">KWG56_13570</name>
</gene>
<evidence type="ECO:0000313" key="3">
    <source>
        <dbReference type="Proteomes" id="UP000824334"/>
    </source>
</evidence>
<dbReference type="PANTHER" id="PTHR43265">
    <property type="entry name" value="ESTERASE ESTD"/>
    <property type="match status" value="1"/>
</dbReference>
<dbReference type="RefSeq" id="WP_219355164.1">
    <property type="nucleotide sequence ID" value="NZ_CP080034.1"/>
</dbReference>
<evidence type="ECO:0000313" key="2">
    <source>
        <dbReference type="EMBL" id="QYC09606.1"/>
    </source>
</evidence>
<feature type="chain" id="PRO_5046327427" evidence="1">
    <location>
        <begin position="28"/>
        <end position="467"/>
    </location>
</feature>
<sequence>MSQLRPSALILTAFSLTASLLASSALAQVPGDDVNLRPDPAVACHVGLYRLADGGWVDVAPLPEAGLRWRRLDGSSGRMTQSAEGLWVSTLGGTRRVEGPQPQLGACGEDRIVFEGRAGRRISQQVQDVVFTGHGGTRLTGRLILPPGSGRAPIMVEVHGSEGANALDFNVFQRFAPASGVGVFVYAKRGSGGSEGRYTQDFDILADDAAAAVTEARRLAGRRAGQVGLHGGSQAGWVTPLAASRTPVDFVIVDYGLAYSPLTQESDLVAQGLKAKGWGPDVLAQARDITDAMGAFVASNSAVGYEGLDAVRARYGAAPWFADVKGGFTGMLLNATNDQIRAILPQYDVGTSWTYDPLPVLSGLNTPMLWILAGEDTKAPPEATRQRLIDLSAQGRPITVMQYPGTDHGLTRFETAPDGARTSLGNPPGYFQAVLDWAKTGRLTGGYGDGQVLACARMQRAGCSRGR</sequence>
<keyword evidence="1" id="KW-0732">Signal</keyword>